<sequence>MFTITINMHTAFNSAIKFDGVVEARMNTATSTNTIAELRNTAESSNDEFKTNESSEVIAVSNVANIDKLIPVDSIKASNFDDSAVSKNTASTKSVGLKSMTKSTDAISADNYTDFNTAARSKDASKLDRSSVKTVAGQTEGAHVAVPSTITHGRLSRQKPTGRTSLNRRPRKTETFSQPTGPIIYTNGTTLYRVENPIPEGALGLAASHWA</sequence>
<dbReference type="AlphaFoldDB" id="A0AAN7APM6"/>
<name>A0AAN7APM6_9PEZI</name>
<reference evidence="2" key="2">
    <citation type="submission" date="2023-05" db="EMBL/GenBank/DDBJ databases">
        <authorList>
            <consortium name="Lawrence Berkeley National Laboratory"/>
            <person name="Steindorff A."/>
            <person name="Hensen N."/>
            <person name="Bonometti L."/>
            <person name="Westerberg I."/>
            <person name="Brannstrom I.O."/>
            <person name="Guillou S."/>
            <person name="Cros-Aarteil S."/>
            <person name="Calhoun S."/>
            <person name="Haridas S."/>
            <person name="Kuo A."/>
            <person name="Mondo S."/>
            <person name="Pangilinan J."/>
            <person name="Riley R."/>
            <person name="Labutti K."/>
            <person name="Andreopoulos B."/>
            <person name="Lipzen A."/>
            <person name="Chen C."/>
            <person name="Yanf M."/>
            <person name="Daum C."/>
            <person name="Ng V."/>
            <person name="Clum A."/>
            <person name="Ohm R."/>
            <person name="Martin F."/>
            <person name="Silar P."/>
            <person name="Natvig D."/>
            <person name="Lalanne C."/>
            <person name="Gautier V."/>
            <person name="Ament-Velasquez S.L."/>
            <person name="Kruys A."/>
            <person name="Hutchinson M.I."/>
            <person name="Powell A.J."/>
            <person name="Barry K."/>
            <person name="Miller A.N."/>
            <person name="Grigoriev I.V."/>
            <person name="Debuchy R."/>
            <person name="Gladieux P."/>
            <person name="Thoren M.H."/>
            <person name="Johannesson H."/>
        </authorList>
    </citation>
    <scope>NUCLEOTIDE SEQUENCE</scope>
    <source>
        <strain evidence="2">CBS 315.58</strain>
    </source>
</reference>
<proteinExistence type="predicted"/>
<evidence type="ECO:0000313" key="2">
    <source>
        <dbReference type="EMBL" id="KAK4194499.1"/>
    </source>
</evidence>
<dbReference type="Proteomes" id="UP001303160">
    <property type="component" value="Unassembled WGS sequence"/>
</dbReference>
<organism evidence="2 3">
    <name type="scientific">Triangularia verruculosa</name>
    <dbReference type="NCBI Taxonomy" id="2587418"/>
    <lineage>
        <taxon>Eukaryota</taxon>
        <taxon>Fungi</taxon>
        <taxon>Dikarya</taxon>
        <taxon>Ascomycota</taxon>
        <taxon>Pezizomycotina</taxon>
        <taxon>Sordariomycetes</taxon>
        <taxon>Sordariomycetidae</taxon>
        <taxon>Sordariales</taxon>
        <taxon>Podosporaceae</taxon>
        <taxon>Triangularia</taxon>
    </lineage>
</organism>
<protein>
    <submittedName>
        <fullName evidence="2">Uncharacterized protein</fullName>
    </submittedName>
</protein>
<evidence type="ECO:0000256" key="1">
    <source>
        <dbReference type="SAM" id="MobiDB-lite"/>
    </source>
</evidence>
<gene>
    <name evidence="2" type="ORF">QBC40DRAFT_259935</name>
</gene>
<keyword evidence="3" id="KW-1185">Reference proteome</keyword>
<comment type="caution">
    <text evidence="2">The sequence shown here is derived from an EMBL/GenBank/DDBJ whole genome shotgun (WGS) entry which is preliminary data.</text>
</comment>
<dbReference type="EMBL" id="MU864057">
    <property type="protein sequence ID" value="KAK4194499.1"/>
    <property type="molecule type" value="Genomic_DNA"/>
</dbReference>
<reference evidence="2" key="1">
    <citation type="journal article" date="2023" name="Mol. Phylogenet. Evol.">
        <title>Genome-scale phylogeny and comparative genomics of the fungal order Sordariales.</title>
        <authorList>
            <person name="Hensen N."/>
            <person name="Bonometti L."/>
            <person name="Westerberg I."/>
            <person name="Brannstrom I.O."/>
            <person name="Guillou S."/>
            <person name="Cros-Aarteil S."/>
            <person name="Calhoun S."/>
            <person name="Haridas S."/>
            <person name="Kuo A."/>
            <person name="Mondo S."/>
            <person name="Pangilinan J."/>
            <person name="Riley R."/>
            <person name="LaButti K."/>
            <person name="Andreopoulos B."/>
            <person name="Lipzen A."/>
            <person name="Chen C."/>
            <person name="Yan M."/>
            <person name="Daum C."/>
            <person name="Ng V."/>
            <person name="Clum A."/>
            <person name="Steindorff A."/>
            <person name="Ohm R.A."/>
            <person name="Martin F."/>
            <person name="Silar P."/>
            <person name="Natvig D.O."/>
            <person name="Lalanne C."/>
            <person name="Gautier V."/>
            <person name="Ament-Velasquez S.L."/>
            <person name="Kruys A."/>
            <person name="Hutchinson M.I."/>
            <person name="Powell A.J."/>
            <person name="Barry K."/>
            <person name="Miller A.N."/>
            <person name="Grigoriev I.V."/>
            <person name="Debuchy R."/>
            <person name="Gladieux P."/>
            <person name="Hiltunen Thoren M."/>
            <person name="Johannesson H."/>
        </authorList>
    </citation>
    <scope>NUCLEOTIDE SEQUENCE</scope>
    <source>
        <strain evidence="2">CBS 315.58</strain>
    </source>
</reference>
<accession>A0AAN7APM6</accession>
<evidence type="ECO:0000313" key="3">
    <source>
        <dbReference type="Proteomes" id="UP001303160"/>
    </source>
</evidence>
<feature type="region of interest" description="Disordered" evidence="1">
    <location>
        <begin position="151"/>
        <end position="182"/>
    </location>
</feature>